<keyword evidence="1" id="KW-0812">Transmembrane</keyword>
<reference evidence="2 3" key="1">
    <citation type="journal article" date="2011" name="Stand. Genomic Sci.">
        <title>Complete genome sequence of Thermomonospora curvata type strain (B9).</title>
        <authorList>
            <person name="Chertkov O."/>
            <person name="Sikorski J."/>
            <person name="Nolan M."/>
            <person name="Lapidus A."/>
            <person name="Lucas S."/>
            <person name="Del Rio T.G."/>
            <person name="Tice H."/>
            <person name="Cheng J.F."/>
            <person name="Goodwin L."/>
            <person name="Pitluck S."/>
            <person name="Liolios K."/>
            <person name="Ivanova N."/>
            <person name="Mavromatis K."/>
            <person name="Mikhailova N."/>
            <person name="Ovchinnikova G."/>
            <person name="Pati A."/>
            <person name="Chen A."/>
            <person name="Palaniappan K."/>
            <person name="Djao O.D."/>
            <person name="Land M."/>
            <person name="Hauser L."/>
            <person name="Chang Y.J."/>
            <person name="Jeffries C.D."/>
            <person name="Brettin T."/>
            <person name="Han C."/>
            <person name="Detter J.C."/>
            <person name="Rohde M."/>
            <person name="Goker M."/>
            <person name="Woyke T."/>
            <person name="Bristow J."/>
            <person name="Eisen J.A."/>
            <person name="Markowitz V."/>
            <person name="Hugenholtz P."/>
            <person name="Klenk H.P."/>
            <person name="Kyrpides N.C."/>
        </authorList>
    </citation>
    <scope>NUCLEOTIDE SEQUENCE [LARGE SCALE GENOMIC DNA]</scope>
    <source>
        <strain evidence="3">ATCC 19995 / DSM 43183 / JCM 3096 / KCTC 9072 / NBRC 15933 / NCIMB 10081 / Henssen B9</strain>
    </source>
</reference>
<accession>D1A2A3</accession>
<keyword evidence="1" id="KW-0472">Membrane</keyword>
<keyword evidence="3" id="KW-1185">Reference proteome</keyword>
<protein>
    <submittedName>
        <fullName evidence="2">Uncharacterized protein</fullName>
    </submittedName>
</protein>
<proteinExistence type="predicted"/>
<dbReference type="TCDB" id="8.A.96.2.3">
    <property type="family name" value="the tmem70 (tmem70) family"/>
</dbReference>
<organism evidence="2 3">
    <name type="scientific">Thermomonospora curvata (strain ATCC 19995 / DSM 43183 / JCM 3096 / KCTC 9072 / NBRC 15933 / NCIMB 10081 / Henssen B9)</name>
    <dbReference type="NCBI Taxonomy" id="471852"/>
    <lineage>
        <taxon>Bacteria</taxon>
        <taxon>Bacillati</taxon>
        <taxon>Actinomycetota</taxon>
        <taxon>Actinomycetes</taxon>
        <taxon>Streptosporangiales</taxon>
        <taxon>Thermomonosporaceae</taxon>
        <taxon>Thermomonospora</taxon>
    </lineage>
</organism>
<dbReference type="KEGG" id="tcu:Tcur_4229"/>
<dbReference type="Proteomes" id="UP000001918">
    <property type="component" value="Chromosome"/>
</dbReference>
<name>D1A2A3_THECD</name>
<dbReference type="STRING" id="471852.Tcur_4229"/>
<gene>
    <name evidence="2" type="ordered locus">Tcur_4229</name>
</gene>
<evidence type="ECO:0000313" key="2">
    <source>
        <dbReference type="EMBL" id="ACY99756.1"/>
    </source>
</evidence>
<dbReference type="HOGENOM" id="CLU_2792642_0_0_11"/>
<evidence type="ECO:0000256" key="1">
    <source>
        <dbReference type="SAM" id="Phobius"/>
    </source>
</evidence>
<dbReference type="EMBL" id="CP001738">
    <property type="protein sequence ID" value="ACY99756.1"/>
    <property type="molecule type" value="Genomic_DNA"/>
</dbReference>
<keyword evidence="1" id="KW-1133">Transmembrane helix</keyword>
<dbReference type="AlphaFoldDB" id="D1A2A3"/>
<dbReference type="RefSeq" id="WP_012854539.1">
    <property type="nucleotide sequence ID" value="NC_013510.1"/>
</dbReference>
<feature type="transmembrane region" description="Helical" evidence="1">
    <location>
        <begin position="43"/>
        <end position="62"/>
    </location>
</feature>
<evidence type="ECO:0000313" key="3">
    <source>
        <dbReference type="Proteomes" id="UP000001918"/>
    </source>
</evidence>
<feature type="transmembrane region" description="Helical" evidence="1">
    <location>
        <begin position="12"/>
        <end position="31"/>
    </location>
</feature>
<sequence>MSDGGMKRRFDPGSAVAGLFFLAAAGVFLVTGLSGEPVAPPEILAAAVLLGLGLVGVVRVLTRGRRSH</sequence>